<dbReference type="Pfam" id="PF01997">
    <property type="entry name" value="Translin"/>
    <property type="match status" value="1"/>
</dbReference>
<keyword evidence="4" id="KW-0963">Cytoplasm</keyword>
<dbReference type="SUPFAM" id="SSF74784">
    <property type="entry name" value="Translin"/>
    <property type="match status" value="1"/>
</dbReference>
<dbReference type="OrthoDB" id="829at2759"/>
<dbReference type="AlphaFoldDB" id="A0A5C5G205"/>
<proteinExistence type="inferred from homology"/>
<sequence length="281" mass="30702">MAQVDFSYLQDQLQADALVRDQVRDAVRGLEHAQRASLAVLSRVHSHSQQHLPALLASLDPTLPPVRTALANLARLIPPGQFYRYSDSFTRSIQQAAYIVVLRRFLEEHDVPSKAQVAHQLAIDDAWADHFFLSTEEYLHSLISLVNELSRLAINRVTLGDYAAPVEYSRFAKELSNAFGLLNLKNDSLRKRFDSIKYDVKRLEEVVYDLSLRGLLPPSSPPSAPTSTPNSNSAGAPAPAPAPTATGAATGAAAAVDGDAARPVKKQRTEEDGERAMAVEP</sequence>
<dbReference type="GO" id="GO:0003697">
    <property type="term" value="F:single-stranded DNA binding"/>
    <property type="evidence" value="ECO:0007669"/>
    <property type="project" value="InterPro"/>
</dbReference>
<evidence type="ECO:0000313" key="10">
    <source>
        <dbReference type="Proteomes" id="UP000311382"/>
    </source>
</evidence>
<dbReference type="GO" id="GO:0005737">
    <property type="term" value="C:cytoplasm"/>
    <property type="evidence" value="ECO:0007669"/>
    <property type="project" value="UniProtKB-SubCell"/>
</dbReference>
<dbReference type="InterPro" id="IPR036081">
    <property type="entry name" value="Translin_sf"/>
</dbReference>
<dbReference type="Gene3D" id="1.20.58.200">
    <property type="entry name" value="Translin, domain 2"/>
    <property type="match status" value="1"/>
</dbReference>
<accession>A0A5C5G205</accession>
<dbReference type="InterPro" id="IPR002848">
    <property type="entry name" value="Translin_fam"/>
</dbReference>
<dbReference type="STRING" id="5288.A0A5C5G205"/>
<evidence type="ECO:0000256" key="7">
    <source>
        <dbReference type="ARBA" id="ARBA00023242"/>
    </source>
</evidence>
<dbReference type="InterPro" id="IPR033956">
    <property type="entry name" value="Translin"/>
</dbReference>
<feature type="region of interest" description="Disordered" evidence="8">
    <location>
        <begin position="217"/>
        <end position="281"/>
    </location>
</feature>
<keyword evidence="7" id="KW-0539">Nucleus</keyword>
<dbReference type="GO" id="GO:0003723">
    <property type="term" value="F:RNA binding"/>
    <property type="evidence" value="ECO:0007669"/>
    <property type="project" value="UniProtKB-KW"/>
</dbReference>
<gene>
    <name evidence="9" type="ORF">DMC30DRAFT_414496</name>
</gene>
<keyword evidence="5" id="KW-0694">RNA-binding</keyword>
<comment type="subcellular location">
    <subcellularLocation>
        <location evidence="2">Cytoplasm</location>
    </subcellularLocation>
    <subcellularLocation>
        <location evidence="1">Nucleus</location>
    </subcellularLocation>
</comment>
<evidence type="ECO:0000256" key="2">
    <source>
        <dbReference type="ARBA" id="ARBA00004496"/>
    </source>
</evidence>
<evidence type="ECO:0000256" key="8">
    <source>
        <dbReference type="SAM" id="MobiDB-lite"/>
    </source>
</evidence>
<evidence type="ECO:0000256" key="6">
    <source>
        <dbReference type="ARBA" id="ARBA00023125"/>
    </source>
</evidence>
<keyword evidence="6" id="KW-0238">DNA-binding</keyword>
<dbReference type="Proteomes" id="UP000311382">
    <property type="component" value="Unassembled WGS sequence"/>
</dbReference>
<dbReference type="GO" id="GO:0016070">
    <property type="term" value="P:RNA metabolic process"/>
    <property type="evidence" value="ECO:0007669"/>
    <property type="project" value="InterPro"/>
</dbReference>
<evidence type="ECO:0000256" key="4">
    <source>
        <dbReference type="ARBA" id="ARBA00022490"/>
    </source>
</evidence>
<comment type="caution">
    <text evidence="9">The sequence shown here is derived from an EMBL/GenBank/DDBJ whole genome shotgun (WGS) entry which is preliminary data.</text>
</comment>
<evidence type="ECO:0000256" key="3">
    <source>
        <dbReference type="ARBA" id="ARBA00005902"/>
    </source>
</evidence>
<comment type="similarity">
    <text evidence="3">Belongs to the translin family.</text>
</comment>
<dbReference type="GO" id="GO:0043565">
    <property type="term" value="F:sequence-specific DNA binding"/>
    <property type="evidence" value="ECO:0007669"/>
    <property type="project" value="InterPro"/>
</dbReference>
<feature type="compositionally biased region" description="Low complexity" evidence="8">
    <location>
        <begin position="225"/>
        <end position="258"/>
    </location>
</feature>
<evidence type="ECO:0000313" key="9">
    <source>
        <dbReference type="EMBL" id="TNY23153.1"/>
    </source>
</evidence>
<dbReference type="Gene3D" id="1.20.58.190">
    <property type="entry name" value="Translin, domain 1"/>
    <property type="match status" value="1"/>
</dbReference>
<keyword evidence="10" id="KW-1185">Reference proteome</keyword>
<dbReference type="GO" id="GO:0005634">
    <property type="term" value="C:nucleus"/>
    <property type="evidence" value="ECO:0007669"/>
    <property type="project" value="UniProtKB-SubCell"/>
</dbReference>
<dbReference type="FunFam" id="1.20.58.200:FF:000002">
    <property type="entry name" value="Putative translin"/>
    <property type="match status" value="1"/>
</dbReference>
<dbReference type="EMBL" id="SOZI01000015">
    <property type="protein sequence ID" value="TNY23153.1"/>
    <property type="molecule type" value="Genomic_DNA"/>
</dbReference>
<organism evidence="9 10">
    <name type="scientific">Rhodotorula diobovata</name>
    <dbReference type="NCBI Taxonomy" id="5288"/>
    <lineage>
        <taxon>Eukaryota</taxon>
        <taxon>Fungi</taxon>
        <taxon>Dikarya</taxon>
        <taxon>Basidiomycota</taxon>
        <taxon>Pucciniomycotina</taxon>
        <taxon>Microbotryomycetes</taxon>
        <taxon>Sporidiobolales</taxon>
        <taxon>Sporidiobolaceae</taxon>
        <taxon>Rhodotorula</taxon>
    </lineage>
</organism>
<dbReference type="CDD" id="cd14819">
    <property type="entry name" value="Translin"/>
    <property type="match status" value="1"/>
</dbReference>
<name>A0A5C5G205_9BASI</name>
<protein>
    <submittedName>
        <fullName evidence="9">Translin</fullName>
    </submittedName>
</protein>
<evidence type="ECO:0000256" key="1">
    <source>
        <dbReference type="ARBA" id="ARBA00004123"/>
    </source>
</evidence>
<dbReference type="PANTHER" id="PTHR10741">
    <property type="entry name" value="TRANSLIN AND TRANSLIN ASSOCIATED PROTEIN X"/>
    <property type="match status" value="1"/>
</dbReference>
<evidence type="ECO:0000256" key="5">
    <source>
        <dbReference type="ARBA" id="ARBA00022884"/>
    </source>
</evidence>
<dbReference type="InterPro" id="IPR016069">
    <property type="entry name" value="Translin_C"/>
</dbReference>
<feature type="compositionally biased region" description="Basic and acidic residues" evidence="8">
    <location>
        <begin position="259"/>
        <end position="281"/>
    </location>
</feature>
<dbReference type="InterPro" id="IPR016068">
    <property type="entry name" value="Translin_N"/>
</dbReference>
<reference evidence="9 10" key="1">
    <citation type="submission" date="2019-03" db="EMBL/GenBank/DDBJ databases">
        <title>Rhodosporidium diobovatum UCD-FST 08-225 genome sequencing, assembly, and annotation.</title>
        <authorList>
            <person name="Fakankun I.U."/>
            <person name="Fristensky B."/>
            <person name="Levin D.B."/>
        </authorList>
    </citation>
    <scope>NUCLEOTIDE SEQUENCE [LARGE SCALE GENOMIC DNA]</scope>
    <source>
        <strain evidence="9 10">UCD-FST 08-225</strain>
    </source>
</reference>